<feature type="transmembrane region" description="Helical" evidence="2">
    <location>
        <begin position="33"/>
        <end position="54"/>
    </location>
</feature>
<evidence type="ECO:0000256" key="2">
    <source>
        <dbReference type="SAM" id="Phobius"/>
    </source>
</evidence>
<gene>
    <name evidence="3" type="ORF">H9Q19_00355</name>
</gene>
<keyword evidence="2" id="KW-0812">Transmembrane</keyword>
<organism evidence="3 4">
    <name type="scientific">Chlamydia crocodili</name>
    <dbReference type="NCBI Taxonomy" id="2766982"/>
    <lineage>
        <taxon>Bacteria</taxon>
        <taxon>Pseudomonadati</taxon>
        <taxon>Chlamydiota</taxon>
        <taxon>Chlamydiia</taxon>
        <taxon>Chlamydiales</taxon>
        <taxon>Chlamydiaceae</taxon>
        <taxon>Chlamydia/Chlamydophila group</taxon>
        <taxon>Chlamydia</taxon>
    </lineage>
</organism>
<keyword evidence="4" id="KW-1185">Reference proteome</keyword>
<evidence type="ECO:0000313" key="4">
    <source>
        <dbReference type="Proteomes" id="UP000680625"/>
    </source>
</evidence>
<accession>A0ABX8CHU2</accession>
<reference evidence="3 4" key="1">
    <citation type="submission" date="2020-08" db="EMBL/GenBank/DDBJ databases">
        <title>Isolation and characterization of novel Chlamydia from Siamese crocodiles (Crocodylus siamensis).</title>
        <authorList>
            <person name="Sariya L."/>
        </authorList>
    </citation>
    <scope>NUCLEOTIDE SEQUENCE [LARGE SCALE GENOMIC DNA]</scope>
    <source>
        <strain evidence="3 4">No. 12</strain>
    </source>
</reference>
<evidence type="ECO:0000313" key="3">
    <source>
        <dbReference type="EMBL" id="QVE49157.1"/>
    </source>
</evidence>
<dbReference type="EMBL" id="CP060791">
    <property type="protein sequence ID" value="QVE49157.1"/>
    <property type="molecule type" value="Genomic_DNA"/>
</dbReference>
<dbReference type="GeneID" id="301704039"/>
<name>A0ABX8CHU2_9CHLA</name>
<dbReference type="Pfam" id="PF07146">
    <property type="entry name" value="DUF1389"/>
    <property type="match status" value="1"/>
</dbReference>
<dbReference type="Proteomes" id="UP000680625">
    <property type="component" value="Chromosome"/>
</dbReference>
<evidence type="ECO:0000256" key="1">
    <source>
        <dbReference type="SAM" id="MobiDB-lite"/>
    </source>
</evidence>
<sequence length="426" mass="48797">MNPSSISSHSGLNGSSIIKHNNQPCVRSRLHKYTLIITSIFCSAVAIAMVAIVACGFTQPIILACLLVSIIVAGVMLALAIHRIVRGDMRHSLPSGFRSVIKKEFPAAVYDLVVQERLTLQELRAVILGLSSGTFTFPSIACQEKVERFGLERLQKGCEGIELPDLEKILLKNCPFYFVNKFIQLGPKEFPEAENMDPVLYWVSRTGFSSTCNTVFDPNVWLLANVVTQEEYEMLLIHAKNSTWDQVRETFVRGELRNRIEALIVTADVEHFDTQRESLKLCVGGLGFTWLLYLCKHGVCWEQLQLFREIECRHINFISMFDVSSRSMVTTRLIYSIASYIDENKEFDPFIALITWEEWINEYENNKNNRRWRFFDGTTKFVNKQSKRVLKYNQVPETPSYSIDSRTGKRTLDYDPSDSGKDQEIE</sequence>
<dbReference type="InterPro" id="IPR010792">
    <property type="entry name" value="DUF1389"/>
</dbReference>
<keyword evidence="2" id="KW-0472">Membrane</keyword>
<feature type="transmembrane region" description="Helical" evidence="2">
    <location>
        <begin position="60"/>
        <end position="81"/>
    </location>
</feature>
<keyword evidence="2" id="KW-1133">Transmembrane helix</keyword>
<feature type="compositionally biased region" description="Basic and acidic residues" evidence="1">
    <location>
        <begin position="406"/>
        <end position="426"/>
    </location>
</feature>
<feature type="region of interest" description="Disordered" evidence="1">
    <location>
        <begin position="398"/>
        <end position="426"/>
    </location>
</feature>
<protein>
    <submittedName>
        <fullName evidence="3">DUF1389 domain-containing protein</fullName>
    </submittedName>
</protein>
<proteinExistence type="predicted"/>
<dbReference type="RefSeq" id="WP_213241136.1">
    <property type="nucleotide sequence ID" value="NZ_CP060791.1"/>
</dbReference>